<dbReference type="SUPFAM" id="SSF48726">
    <property type="entry name" value="Immunoglobulin"/>
    <property type="match status" value="1"/>
</dbReference>
<accession>A0A3Q0FWH7</accession>
<dbReference type="FunFam" id="2.60.40.10:FF:000142">
    <property type="entry name" value="V-set domain-containing T-cell activation inhibitor 1"/>
    <property type="match status" value="1"/>
</dbReference>
<name>A0A3Q0FWH7_ALLSI</name>
<dbReference type="Proteomes" id="UP000189705">
    <property type="component" value="Unplaced"/>
</dbReference>
<dbReference type="GO" id="GO:0005102">
    <property type="term" value="F:signaling receptor binding"/>
    <property type="evidence" value="ECO:0007669"/>
    <property type="project" value="TreeGrafter"/>
</dbReference>
<dbReference type="GO" id="GO:0050863">
    <property type="term" value="P:regulation of T cell activation"/>
    <property type="evidence" value="ECO:0007669"/>
    <property type="project" value="UniProtKB-ARBA"/>
</dbReference>
<dbReference type="GO" id="GO:0009897">
    <property type="term" value="C:external side of plasma membrane"/>
    <property type="evidence" value="ECO:0007669"/>
    <property type="project" value="TreeGrafter"/>
</dbReference>
<dbReference type="GO" id="GO:0050852">
    <property type="term" value="P:T cell receptor signaling pathway"/>
    <property type="evidence" value="ECO:0007669"/>
    <property type="project" value="TreeGrafter"/>
</dbReference>
<dbReference type="PANTHER" id="PTHR24100:SF71">
    <property type="entry name" value="MYELIN-OLIGODENDROCYTE GLYCOPROTEIN"/>
    <property type="match status" value="1"/>
</dbReference>
<dbReference type="KEGG" id="asn:112549010"/>
<keyword evidence="5" id="KW-0325">Glycoprotein</keyword>
<dbReference type="GO" id="GO:0001817">
    <property type="term" value="P:regulation of cytokine production"/>
    <property type="evidence" value="ECO:0007669"/>
    <property type="project" value="TreeGrafter"/>
</dbReference>
<dbReference type="PANTHER" id="PTHR24100">
    <property type="entry name" value="BUTYROPHILIN"/>
    <property type="match status" value="1"/>
</dbReference>
<reference evidence="8" key="1">
    <citation type="submission" date="2025-08" db="UniProtKB">
        <authorList>
            <consortium name="RefSeq"/>
        </authorList>
    </citation>
    <scope>IDENTIFICATION</scope>
</reference>
<keyword evidence="6" id="KW-0393">Immunoglobulin domain</keyword>
<dbReference type="AlphaFoldDB" id="A0A3Q0FWH7"/>
<evidence type="ECO:0000256" key="6">
    <source>
        <dbReference type="ARBA" id="ARBA00023319"/>
    </source>
</evidence>
<keyword evidence="3" id="KW-0472">Membrane</keyword>
<keyword evidence="2" id="KW-0732">Signal</keyword>
<dbReference type="InterPro" id="IPR036179">
    <property type="entry name" value="Ig-like_dom_sf"/>
</dbReference>
<dbReference type="RefSeq" id="XP_025051607.1">
    <property type="nucleotide sequence ID" value="XM_025195822.1"/>
</dbReference>
<protein>
    <submittedName>
        <fullName evidence="8">Selection and upkeep of intraepithelial T-cells protein 6-like</fullName>
    </submittedName>
</protein>
<sequence length="222" mass="24317">MEALWFRFRYSEVVHLYRGGRDQPDKQIAQYRGGTELLKGNITEGKVSLRIRNITPSDEGQFVCFFRSPAFDGEAVLELEVAGCFFPEEDGANIRCRSFLGVYCPVLQCCSFPHSPYFLALSNSCSSSSSSFVSVMLLPFHSSSFPTLLHFSITQSSQSPGPVLQRMRITASSAVHTAVKDSAVAIRVAGLTVPQMTSCCHSVNAYLLVTCSLPLAGDPQPM</sequence>
<dbReference type="InterPro" id="IPR050504">
    <property type="entry name" value="IgSF_BTN/MOG"/>
</dbReference>
<keyword evidence="7" id="KW-1185">Reference proteome</keyword>
<keyword evidence="4" id="KW-1015">Disulfide bond</keyword>
<dbReference type="GO" id="GO:1903037">
    <property type="term" value="P:regulation of leukocyte cell-cell adhesion"/>
    <property type="evidence" value="ECO:0007669"/>
    <property type="project" value="UniProtKB-ARBA"/>
</dbReference>
<dbReference type="InterPro" id="IPR013783">
    <property type="entry name" value="Ig-like_fold"/>
</dbReference>
<evidence type="ECO:0000313" key="7">
    <source>
        <dbReference type="Proteomes" id="UP000189705"/>
    </source>
</evidence>
<evidence type="ECO:0000256" key="3">
    <source>
        <dbReference type="ARBA" id="ARBA00023136"/>
    </source>
</evidence>
<evidence type="ECO:0000256" key="1">
    <source>
        <dbReference type="ARBA" id="ARBA00004370"/>
    </source>
</evidence>
<dbReference type="InParanoid" id="A0A3Q0FWH7"/>
<comment type="subcellular location">
    <subcellularLocation>
        <location evidence="1">Membrane</location>
    </subcellularLocation>
</comment>
<organism evidence="7 8">
    <name type="scientific">Alligator sinensis</name>
    <name type="common">Chinese alligator</name>
    <dbReference type="NCBI Taxonomy" id="38654"/>
    <lineage>
        <taxon>Eukaryota</taxon>
        <taxon>Metazoa</taxon>
        <taxon>Chordata</taxon>
        <taxon>Craniata</taxon>
        <taxon>Vertebrata</taxon>
        <taxon>Euteleostomi</taxon>
        <taxon>Archelosauria</taxon>
        <taxon>Archosauria</taxon>
        <taxon>Crocodylia</taxon>
        <taxon>Alligatoridae</taxon>
        <taxon>Alligatorinae</taxon>
        <taxon>Alligator</taxon>
    </lineage>
</organism>
<gene>
    <name evidence="8" type="primary">LOC112549010</name>
</gene>
<evidence type="ECO:0000256" key="4">
    <source>
        <dbReference type="ARBA" id="ARBA00023157"/>
    </source>
</evidence>
<evidence type="ECO:0000256" key="2">
    <source>
        <dbReference type="ARBA" id="ARBA00022729"/>
    </source>
</evidence>
<dbReference type="Gene3D" id="2.60.40.10">
    <property type="entry name" value="Immunoglobulins"/>
    <property type="match status" value="1"/>
</dbReference>
<evidence type="ECO:0000313" key="8">
    <source>
        <dbReference type="RefSeq" id="XP_025051607.1"/>
    </source>
</evidence>
<dbReference type="GeneID" id="112549010"/>
<evidence type="ECO:0000256" key="5">
    <source>
        <dbReference type="ARBA" id="ARBA00023180"/>
    </source>
</evidence>
<proteinExistence type="predicted"/>